<evidence type="ECO:0000256" key="1">
    <source>
        <dbReference type="SAM" id="Coils"/>
    </source>
</evidence>
<organism evidence="2 3">
    <name type="scientific">Fusarium piperis</name>
    <dbReference type="NCBI Taxonomy" id="1435070"/>
    <lineage>
        <taxon>Eukaryota</taxon>
        <taxon>Fungi</taxon>
        <taxon>Dikarya</taxon>
        <taxon>Ascomycota</taxon>
        <taxon>Pezizomycotina</taxon>
        <taxon>Sordariomycetes</taxon>
        <taxon>Hypocreomycetidae</taxon>
        <taxon>Hypocreales</taxon>
        <taxon>Nectriaceae</taxon>
        <taxon>Fusarium</taxon>
        <taxon>Fusarium solani species complex</taxon>
    </lineage>
</organism>
<accession>A0A9W8W1Q4</accession>
<keyword evidence="3" id="KW-1185">Reference proteome</keyword>
<dbReference type="Proteomes" id="UP001140502">
    <property type="component" value="Unassembled WGS sequence"/>
</dbReference>
<sequence length="126" mass="14372">MSNRIPEANTPNRESSPNRRLYTAATPIRFAPHGLDDNVVILDPRNVQQWQLDACEARLDETASQMAKYKERVQELEFLAGNSADTEAEDQAALRDELEMLREELGKMIISQQQKAQAEEETRWAA</sequence>
<dbReference type="AlphaFoldDB" id="A0A9W8W1Q4"/>
<comment type="caution">
    <text evidence="2">The sequence shown here is derived from an EMBL/GenBank/DDBJ whole genome shotgun (WGS) entry which is preliminary data.</text>
</comment>
<reference evidence="2" key="1">
    <citation type="submission" date="2022-10" db="EMBL/GenBank/DDBJ databases">
        <title>Tapping the CABI collections for fungal endophytes: first genome assemblies for Collariella, Neodidymelliopsis, Ascochyta clinopodiicola, Didymella pomorum, Didymosphaeria variabile, Neocosmospora piperis and Neocucurbitaria cava.</title>
        <authorList>
            <person name="Hill R."/>
        </authorList>
    </citation>
    <scope>NUCLEOTIDE SEQUENCE</scope>
    <source>
        <strain evidence="2">IMI 366586</strain>
    </source>
</reference>
<name>A0A9W8W1Q4_9HYPO</name>
<dbReference type="EMBL" id="JAPEUR010000323">
    <property type="protein sequence ID" value="KAJ4311631.1"/>
    <property type="molecule type" value="Genomic_DNA"/>
</dbReference>
<gene>
    <name evidence="2" type="ORF">N0V84_010345</name>
</gene>
<evidence type="ECO:0000313" key="2">
    <source>
        <dbReference type="EMBL" id="KAJ4311631.1"/>
    </source>
</evidence>
<proteinExistence type="predicted"/>
<dbReference type="OrthoDB" id="5056520at2759"/>
<protein>
    <submittedName>
        <fullName evidence="2">Uncharacterized protein</fullName>
    </submittedName>
</protein>
<keyword evidence="1" id="KW-0175">Coiled coil</keyword>
<feature type="coiled-coil region" evidence="1">
    <location>
        <begin position="52"/>
        <end position="104"/>
    </location>
</feature>
<evidence type="ECO:0000313" key="3">
    <source>
        <dbReference type="Proteomes" id="UP001140502"/>
    </source>
</evidence>